<reference evidence="1 2" key="1">
    <citation type="journal article" date="2010" name="J. Bacteriol.">
        <title>Complete genome sequence of the diesel-degrading Acinetobacter sp. strain DR1.</title>
        <authorList>
            <person name="Jung J."/>
            <person name="Baek J.H."/>
            <person name="Park W."/>
        </authorList>
    </citation>
    <scope>NUCLEOTIDE SEQUENCE [LARGE SCALE GENOMIC DNA]</scope>
    <source>
        <strain evidence="2">JCM 16667 / KCTC 23045 / DR1</strain>
    </source>
</reference>
<accession>A0AAN0P7P9</accession>
<dbReference type="AlphaFoldDB" id="A0AAN0P7P9"/>
<dbReference type="RefSeq" id="WP_013197515.1">
    <property type="nucleotide sequence ID" value="NC_014259.1"/>
</dbReference>
<organism evidence="1 2">
    <name type="scientific">Acinetobacter oleivorans (strain JCM 16667 / KCTC 23045 / DR1)</name>
    <dbReference type="NCBI Taxonomy" id="436717"/>
    <lineage>
        <taxon>Bacteria</taxon>
        <taxon>Pseudomonadati</taxon>
        <taxon>Pseudomonadota</taxon>
        <taxon>Gammaproteobacteria</taxon>
        <taxon>Moraxellales</taxon>
        <taxon>Moraxellaceae</taxon>
        <taxon>Acinetobacter</taxon>
    </lineage>
</organism>
<protein>
    <submittedName>
        <fullName evidence="1">Uncharacterized protein</fullName>
    </submittedName>
</protein>
<dbReference type="GeneID" id="9381922"/>
<evidence type="ECO:0000313" key="1">
    <source>
        <dbReference type="EMBL" id="ADI90389.1"/>
    </source>
</evidence>
<dbReference type="Pfam" id="PF26211">
    <property type="entry name" value="Phage_phiTE_072"/>
    <property type="match status" value="1"/>
</dbReference>
<dbReference type="Proteomes" id="UP000000392">
    <property type="component" value="Chromosome"/>
</dbReference>
<dbReference type="KEGG" id="acd:AOLE_07490"/>
<gene>
    <name evidence="1" type="ordered locus">AOLE_07490</name>
</gene>
<dbReference type="EMBL" id="CP002080">
    <property type="protein sequence ID" value="ADI90389.1"/>
    <property type="molecule type" value="Genomic_DNA"/>
</dbReference>
<sequence length="186" mass="21537">MEKFVFNKIGEYKSDWALTYVDPNNSYSAGGGRLTVVLSSYTGSAFFSHVGQPTFKEFIAQCDAAYLLKKLFPNVEKWVDVEEGEEVIEYIAINKLSELKEGRSSGEIEKKDLRNFYVHLKNIEFESISNLFDQITFRDRAIMCELFGEDWLWENRPTKLNTVYTYLETMLADVISEFKKLNGLCE</sequence>
<name>A0AAN0P7P9_ACISD</name>
<dbReference type="InterPro" id="IPR058701">
    <property type="entry name" value="PhiTE_072-like"/>
</dbReference>
<evidence type="ECO:0000313" key="2">
    <source>
        <dbReference type="Proteomes" id="UP000000392"/>
    </source>
</evidence>
<proteinExistence type="predicted"/>